<name>A0A0D9WTB3_9ORYZ</name>
<dbReference type="Gramene" id="LPERR06G20730.1">
    <property type="protein sequence ID" value="LPERR06G20730.1"/>
    <property type="gene ID" value="LPERR06G20730"/>
</dbReference>
<evidence type="ECO:0008006" key="3">
    <source>
        <dbReference type="Google" id="ProtNLM"/>
    </source>
</evidence>
<protein>
    <recommendedName>
        <fullName evidence="3">Neprosin domain-containing protein</fullName>
    </recommendedName>
</protein>
<dbReference type="AlphaFoldDB" id="A0A0D9WTB3"/>
<reference evidence="1" key="3">
    <citation type="submission" date="2015-04" db="UniProtKB">
        <authorList>
            <consortium name="EnsemblPlants"/>
        </authorList>
    </citation>
    <scope>IDENTIFICATION</scope>
</reference>
<dbReference type="HOGENOM" id="CLU_3144893_0_0_1"/>
<dbReference type="Proteomes" id="UP000032180">
    <property type="component" value="Chromosome 6"/>
</dbReference>
<proteinExistence type="predicted"/>
<evidence type="ECO:0000313" key="1">
    <source>
        <dbReference type="EnsemblPlants" id="LPERR06G20730.1"/>
    </source>
</evidence>
<evidence type="ECO:0000313" key="2">
    <source>
        <dbReference type="Proteomes" id="UP000032180"/>
    </source>
</evidence>
<accession>A0A0D9WTB3</accession>
<reference evidence="1 2" key="1">
    <citation type="submission" date="2012-08" db="EMBL/GenBank/DDBJ databases">
        <title>Oryza genome evolution.</title>
        <authorList>
            <person name="Wing R.A."/>
        </authorList>
    </citation>
    <scope>NUCLEOTIDE SEQUENCE</scope>
</reference>
<organism evidence="1 2">
    <name type="scientific">Leersia perrieri</name>
    <dbReference type="NCBI Taxonomy" id="77586"/>
    <lineage>
        <taxon>Eukaryota</taxon>
        <taxon>Viridiplantae</taxon>
        <taxon>Streptophyta</taxon>
        <taxon>Embryophyta</taxon>
        <taxon>Tracheophyta</taxon>
        <taxon>Spermatophyta</taxon>
        <taxon>Magnoliopsida</taxon>
        <taxon>Liliopsida</taxon>
        <taxon>Poales</taxon>
        <taxon>Poaceae</taxon>
        <taxon>BOP clade</taxon>
        <taxon>Oryzoideae</taxon>
        <taxon>Oryzeae</taxon>
        <taxon>Oryzinae</taxon>
        <taxon>Leersia</taxon>
    </lineage>
</organism>
<dbReference type="EnsemblPlants" id="LPERR06G20730.1">
    <property type="protein sequence ID" value="LPERR06G20730.1"/>
    <property type="gene ID" value="LPERR06G20730"/>
</dbReference>
<keyword evidence="2" id="KW-1185">Reference proteome</keyword>
<reference evidence="2" key="2">
    <citation type="submission" date="2013-12" db="EMBL/GenBank/DDBJ databases">
        <authorList>
            <person name="Yu Y."/>
            <person name="Lee S."/>
            <person name="de Baynast K."/>
            <person name="Wissotski M."/>
            <person name="Liu L."/>
            <person name="Talag J."/>
            <person name="Goicoechea J."/>
            <person name="Angelova A."/>
            <person name="Jetty R."/>
            <person name="Kudrna D."/>
            <person name="Golser W."/>
            <person name="Rivera L."/>
            <person name="Zhang J."/>
            <person name="Wing R."/>
        </authorList>
    </citation>
    <scope>NUCLEOTIDE SEQUENCE</scope>
</reference>
<sequence>MPNGARQYITLKVHKDNASGDWLVHYGFNTYPGLIVASPNQSSQPHRSS</sequence>